<keyword evidence="1" id="KW-0472">Membrane</keyword>
<sequence>MNEAPGAEGLPPSLRLLKWLVIVLTVTMIVGLITLIGLLVIRMPDPANDLSIPTSLQLPDGTKAEAVTKGKGWIAIVTAKNEILVFDALTGKLRHRYPLGPAE</sequence>
<dbReference type="Proteomes" id="UP001595443">
    <property type="component" value="Unassembled WGS sequence"/>
</dbReference>
<gene>
    <name evidence="2" type="ORF">ACFOES_08595</name>
</gene>
<dbReference type="Pfam" id="PF20082">
    <property type="entry name" value="DUF6476"/>
    <property type="match status" value="1"/>
</dbReference>
<keyword evidence="3" id="KW-1185">Reference proteome</keyword>
<proteinExistence type="predicted"/>
<dbReference type="EMBL" id="JBHRSK010000004">
    <property type="protein sequence ID" value="MFC2968150.1"/>
    <property type="molecule type" value="Genomic_DNA"/>
</dbReference>
<reference evidence="3" key="1">
    <citation type="journal article" date="2019" name="Int. J. Syst. Evol. Microbiol.">
        <title>The Global Catalogue of Microorganisms (GCM) 10K type strain sequencing project: providing services to taxonomists for standard genome sequencing and annotation.</title>
        <authorList>
            <consortium name="The Broad Institute Genomics Platform"/>
            <consortium name="The Broad Institute Genome Sequencing Center for Infectious Disease"/>
            <person name="Wu L."/>
            <person name="Ma J."/>
        </authorList>
    </citation>
    <scope>NUCLEOTIDE SEQUENCE [LARGE SCALE GENOMIC DNA]</scope>
    <source>
        <strain evidence="3">KCTC 62192</strain>
    </source>
</reference>
<name>A0ABV7AG50_9RHOB</name>
<evidence type="ECO:0000313" key="2">
    <source>
        <dbReference type="EMBL" id="MFC2968150.1"/>
    </source>
</evidence>
<dbReference type="InterPro" id="IPR045519">
    <property type="entry name" value="DUF6476"/>
</dbReference>
<dbReference type="RefSeq" id="WP_377832824.1">
    <property type="nucleotide sequence ID" value="NZ_JBHRSK010000004.1"/>
</dbReference>
<feature type="transmembrane region" description="Helical" evidence="1">
    <location>
        <begin position="20"/>
        <end position="41"/>
    </location>
</feature>
<organism evidence="2 3">
    <name type="scientific">Acidimangrovimonas pyrenivorans</name>
    <dbReference type="NCBI Taxonomy" id="2030798"/>
    <lineage>
        <taxon>Bacteria</taxon>
        <taxon>Pseudomonadati</taxon>
        <taxon>Pseudomonadota</taxon>
        <taxon>Alphaproteobacteria</taxon>
        <taxon>Rhodobacterales</taxon>
        <taxon>Paracoccaceae</taxon>
        <taxon>Acidimangrovimonas</taxon>
    </lineage>
</organism>
<evidence type="ECO:0000313" key="3">
    <source>
        <dbReference type="Proteomes" id="UP001595443"/>
    </source>
</evidence>
<accession>A0ABV7AG50</accession>
<keyword evidence="1" id="KW-0812">Transmembrane</keyword>
<evidence type="ECO:0000256" key="1">
    <source>
        <dbReference type="SAM" id="Phobius"/>
    </source>
</evidence>
<keyword evidence="1" id="KW-1133">Transmembrane helix</keyword>
<protein>
    <submittedName>
        <fullName evidence="2">DUF6476 family protein</fullName>
    </submittedName>
</protein>
<comment type="caution">
    <text evidence="2">The sequence shown here is derived from an EMBL/GenBank/DDBJ whole genome shotgun (WGS) entry which is preliminary data.</text>
</comment>